<evidence type="ECO:0000256" key="3">
    <source>
        <dbReference type="ARBA" id="ARBA00022737"/>
    </source>
</evidence>
<dbReference type="InterPro" id="IPR018097">
    <property type="entry name" value="EGF_Ca-bd_CS"/>
</dbReference>
<evidence type="ECO:0000313" key="10">
    <source>
        <dbReference type="EMBL" id="WAR08537.1"/>
    </source>
</evidence>
<keyword evidence="5" id="KW-0325">Glycoprotein</keyword>
<evidence type="ECO:0000259" key="9">
    <source>
        <dbReference type="PROSITE" id="PS50923"/>
    </source>
</evidence>
<sequence>MLIMTDATTTLDKIVYLLLGYDLQESDYYIEALSAPNNGAVSYTSTIQDSVATYSCLAGFQIDGVTSRTCSAVTPKGWSGVAPSCIADIDECNNTICGQGVCTDLVNDFSCACNPGYMGTDCSTEIDECSSLPCVNGGTCVDLVNQFKCNCTAGYTGIHCADDANHCDSNRCQNNAICENTANGYFCLCAEGYFGKYCQTRSKHTAFVSTEMAIAIGIGVVSSRI</sequence>
<dbReference type="SMART" id="SM00179">
    <property type="entry name" value="EGF_CA"/>
    <property type="match status" value="3"/>
</dbReference>
<dbReference type="PROSITE" id="PS01187">
    <property type="entry name" value="EGF_CA"/>
    <property type="match status" value="1"/>
</dbReference>
<keyword evidence="11" id="KW-1185">Reference proteome</keyword>
<dbReference type="Proteomes" id="UP001164746">
    <property type="component" value="Chromosome 6"/>
</dbReference>
<evidence type="ECO:0000256" key="2">
    <source>
        <dbReference type="ARBA" id="ARBA00022729"/>
    </source>
</evidence>
<dbReference type="PANTHER" id="PTHR12916">
    <property type="entry name" value="CYTOCHROME C OXIDASE POLYPEPTIDE VIC-2"/>
    <property type="match status" value="1"/>
</dbReference>
<keyword evidence="7" id="KW-0768">Sushi</keyword>
<dbReference type="PROSITE" id="PS00010">
    <property type="entry name" value="ASX_HYDROXYL"/>
    <property type="match status" value="3"/>
</dbReference>
<comment type="caution">
    <text evidence="6">Lacks conserved residue(s) required for the propagation of feature annotation.</text>
</comment>
<dbReference type="InterPro" id="IPR000152">
    <property type="entry name" value="EGF-type_Asp/Asn_hydroxyl_site"/>
</dbReference>
<dbReference type="Gene3D" id="2.10.70.10">
    <property type="entry name" value="Complement Module, domain 1"/>
    <property type="match status" value="1"/>
</dbReference>
<dbReference type="Pfam" id="PF00008">
    <property type="entry name" value="EGF"/>
    <property type="match status" value="2"/>
</dbReference>
<proteinExistence type="predicted"/>
<dbReference type="PROSITE" id="PS01186">
    <property type="entry name" value="EGF_2"/>
    <property type="match status" value="3"/>
</dbReference>
<dbReference type="PROSITE" id="PS00022">
    <property type="entry name" value="EGF_1"/>
    <property type="match status" value="3"/>
</dbReference>
<dbReference type="EMBL" id="CP111017">
    <property type="protein sequence ID" value="WAR08537.1"/>
    <property type="molecule type" value="Genomic_DNA"/>
</dbReference>
<dbReference type="InterPro" id="IPR000742">
    <property type="entry name" value="EGF"/>
</dbReference>
<evidence type="ECO:0000256" key="4">
    <source>
        <dbReference type="ARBA" id="ARBA00023157"/>
    </source>
</evidence>
<dbReference type="SUPFAM" id="SSF57535">
    <property type="entry name" value="Complement control module/SCR domain"/>
    <property type="match status" value="1"/>
</dbReference>
<keyword evidence="3" id="KW-0677">Repeat</keyword>
<dbReference type="InterPro" id="IPR009030">
    <property type="entry name" value="Growth_fac_rcpt_cys_sf"/>
</dbReference>
<keyword evidence="2" id="KW-0732">Signal</keyword>
<dbReference type="SMART" id="SM00032">
    <property type="entry name" value="CCP"/>
    <property type="match status" value="1"/>
</dbReference>
<dbReference type="PROSITE" id="PS50026">
    <property type="entry name" value="EGF_3"/>
    <property type="match status" value="3"/>
</dbReference>
<feature type="domain" description="EGF-like" evidence="8">
    <location>
        <begin position="88"/>
        <end position="123"/>
    </location>
</feature>
<dbReference type="SMART" id="SM00181">
    <property type="entry name" value="EGF"/>
    <property type="match status" value="3"/>
</dbReference>
<organism evidence="10 11">
    <name type="scientific">Mya arenaria</name>
    <name type="common">Soft-shell clam</name>
    <dbReference type="NCBI Taxonomy" id="6604"/>
    <lineage>
        <taxon>Eukaryota</taxon>
        <taxon>Metazoa</taxon>
        <taxon>Spiralia</taxon>
        <taxon>Lophotrochozoa</taxon>
        <taxon>Mollusca</taxon>
        <taxon>Bivalvia</taxon>
        <taxon>Autobranchia</taxon>
        <taxon>Heteroconchia</taxon>
        <taxon>Euheterodonta</taxon>
        <taxon>Imparidentia</taxon>
        <taxon>Neoheterodontei</taxon>
        <taxon>Myida</taxon>
        <taxon>Myoidea</taxon>
        <taxon>Myidae</taxon>
        <taxon>Mya</taxon>
    </lineage>
</organism>
<dbReference type="PROSITE" id="PS50923">
    <property type="entry name" value="SUSHI"/>
    <property type="match status" value="1"/>
</dbReference>
<keyword evidence="1 6" id="KW-0245">EGF-like domain</keyword>
<evidence type="ECO:0000259" key="8">
    <source>
        <dbReference type="PROSITE" id="PS50026"/>
    </source>
</evidence>
<dbReference type="Gene3D" id="2.10.25.10">
    <property type="entry name" value="Laminin"/>
    <property type="match status" value="3"/>
</dbReference>
<dbReference type="InterPro" id="IPR001881">
    <property type="entry name" value="EGF-like_Ca-bd_dom"/>
</dbReference>
<feature type="domain" description="EGF-like" evidence="8">
    <location>
        <begin position="163"/>
        <end position="199"/>
    </location>
</feature>
<accession>A0ABY7EHW6</accession>
<dbReference type="SUPFAM" id="SSF57184">
    <property type="entry name" value="Growth factor receptor domain"/>
    <property type="match status" value="1"/>
</dbReference>
<name>A0ABY7EHW6_MYAAR</name>
<gene>
    <name evidence="10" type="ORF">MAR_018495</name>
</gene>
<dbReference type="InterPro" id="IPR000436">
    <property type="entry name" value="Sushi_SCR_CCP_dom"/>
</dbReference>
<dbReference type="InterPro" id="IPR035976">
    <property type="entry name" value="Sushi/SCR/CCP_sf"/>
</dbReference>
<evidence type="ECO:0000256" key="7">
    <source>
        <dbReference type="PROSITE-ProRule" id="PRU00302"/>
    </source>
</evidence>
<protein>
    <submittedName>
        <fullName evidence="10">SNED1-like protein</fullName>
    </submittedName>
</protein>
<dbReference type="SUPFAM" id="SSF57196">
    <property type="entry name" value="EGF/Laminin"/>
    <property type="match status" value="1"/>
</dbReference>
<feature type="disulfide bond" evidence="6">
    <location>
        <begin position="113"/>
        <end position="122"/>
    </location>
</feature>
<feature type="domain" description="Sushi" evidence="9">
    <location>
        <begin position="31"/>
        <end position="87"/>
    </location>
</feature>
<dbReference type="PRINTS" id="PR00010">
    <property type="entry name" value="EGFBLOOD"/>
</dbReference>
<evidence type="ECO:0000313" key="11">
    <source>
        <dbReference type="Proteomes" id="UP001164746"/>
    </source>
</evidence>
<evidence type="ECO:0000256" key="1">
    <source>
        <dbReference type="ARBA" id="ARBA00022536"/>
    </source>
</evidence>
<dbReference type="InterPro" id="IPR013032">
    <property type="entry name" value="EGF-like_CS"/>
</dbReference>
<reference evidence="10" key="1">
    <citation type="submission" date="2022-11" db="EMBL/GenBank/DDBJ databases">
        <title>Centuries of genome instability and evolution in soft-shell clam transmissible cancer (bioRxiv).</title>
        <authorList>
            <person name="Hart S.F.M."/>
            <person name="Yonemitsu M.A."/>
            <person name="Giersch R.M."/>
            <person name="Beal B.F."/>
            <person name="Arriagada G."/>
            <person name="Davis B.W."/>
            <person name="Ostrander E.A."/>
            <person name="Goff S.P."/>
            <person name="Metzger M.J."/>
        </authorList>
    </citation>
    <scope>NUCLEOTIDE SEQUENCE</scope>
    <source>
        <strain evidence="10">MELC-2E11</strain>
        <tissue evidence="10">Siphon/mantle</tissue>
    </source>
</reference>
<dbReference type="PANTHER" id="PTHR12916:SF4">
    <property type="entry name" value="UNINFLATABLE, ISOFORM C"/>
    <property type="match status" value="1"/>
</dbReference>
<dbReference type="CDD" id="cd00054">
    <property type="entry name" value="EGF_CA"/>
    <property type="match status" value="3"/>
</dbReference>
<dbReference type="CDD" id="cd00033">
    <property type="entry name" value="CCP"/>
    <property type="match status" value="1"/>
</dbReference>
<dbReference type="Pfam" id="PF12661">
    <property type="entry name" value="hEGF"/>
    <property type="match status" value="1"/>
</dbReference>
<feature type="disulfide bond" evidence="6">
    <location>
        <begin position="151"/>
        <end position="160"/>
    </location>
</feature>
<feature type="disulfide bond" evidence="6">
    <location>
        <begin position="189"/>
        <end position="198"/>
    </location>
</feature>
<evidence type="ECO:0000256" key="5">
    <source>
        <dbReference type="ARBA" id="ARBA00023180"/>
    </source>
</evidence>
<feature type="disulfide bond" evidence="6">
    <location>
        <begin position="92"/>
        <end position="102"/>
    </location>
</feature>
<evidence type="ECO:0000256" key="6">
    <source>
        <dbReference type="PROSITE-ProRule" id="PRU00076"/>
    </source>
</evidence>
<feature type="domain" description="EGF-like" evidence="8">
    <location>
        <begin position="125"/>
        <end position="161"/>
    </location>
</feature>
<keyword evidence="4 6" id="KW-1015">Disulfide bond</keyword>